<keyword evidence="1" id="KW-1133">Transmembrane helix</keyword>
<evidence type="ECO:0000313" key="2">
    <source>
        <dbReference type="EMBL" id="MUN28442.1"/>
    </source>
</evidence>
<reference evidence="2 3" key="1">
    <citation type="submission" date="2019-10" db="EMBL/GenBank/DDBJ databases">
        <title>Sequencing and Assembly of Multiple Reported Metal-Biooxidizing Members of the Extremely Thermoacidophilic Archaeal Family Sulfolobaceae.</title>
        <authorList>
            <person name="Counts J.A."/>
            <person name="Kelly R.M."/>
        </authorList>
    </citation>
    <scope>NUCLEOTIDE SEQUENCE [LARGE SCALE GENOMIC DNA]</scope>
    <source>
        <strain evidence="2 3">DSM 6482</strain>
    </source>
</reference>
<dbReference type="AlphaFoldDB" id="A0A6A9QTG9"/>
<proteinExistence type="predicted"/>
<comment type="caution">
    <text evidence="2">The sequence shown here is derived from an EMBL/GenBank/DDBJ whole genome shotgun (WGS) entry which is preliminary data.</text>
</comment>
<name>A0A6A9QTG9_SULME</name>
<dbReference type="EMBL" id="WGGD01000005">
    <property type="protein sequence ID" value="MUN28442.1"/>
    <property type="molecule type" value="Genomic_DNA"/>
</dbReference>
<dbReference type="Proteomes" id="UP000470772">
    <property type="component" value="Unassembled WGS sequence"/>
</dbReference>
<evidence type="ECO:0000256" key="1">
    <source>
        <dbReference type="SAM" id="Phobius"/>
    </source>
</evidence>
<organism evidence="2 3">
    <name type="scientific">Sulfuracidifex metallicus DSM 6482 = JCM 9184</name>
    <dbReference type="NCBI Taxonomy" id="523847"/>
    <lineage>
        <taxon>Archaea</taxon>
        <taxon>Thermoproteota</taxon>
        <taxon>Thermoprotei</taxon>
        <taxon>Sulfolobales</taxon>
        <taxon>Sulfolobaceae</taxon>
        <taxon>Sulfuracidifex</taxon>
    </lineage>
</organism>
<protein>
    <submittedName>
        <fullName evidence="2">Uncharacterized protein</fullName>
    </submittedName>
</protein>
<feature type="transmembrane region" description="Helical" evidence="1">
    <location>
        <begin position="20"/>
        <end position="44"/>
    </location>
</feature>
<dbReference type="RefSeq" id="WP_054838029.1">
    <property type="nucleotide sequence ID" value="NZ_BBBY01000004.1"/>
</dbReference>
<feature type="transmembrane region" description="Helical" evidence="1">
    <location>
        <begin position="51"/>
        <end position="72"/>
    </location>
</feature>
<keyword evidence="1" id="KW-0472">Membrane</keyword>
<sequence length="79" mass="9059">MDNILTSSVFMYLMEKYSATTWLLLLGPIVAFFALTIWVVYVLYQNPMYRPIAPIALGFAIVFGVAGILWRFKFGKVLF</sequence>
<keyword evidence="3" id="KW-1185">Reference proteome</keyword>
<accession>A0A6A9QTG9</accession>
<evidence type="ECO:0000313" key="3">
    <source>
        <dbReference type="Proteomes" id="UP000470772"/>
    </source>
</evidence>
<gene>
    <name evidence="2" type="ORF">GC250_02925</name>
</gene>
<dbReference type="OrthoDB" id="38013at2157"/>
<keyword evidence="1" id="KW-0812">Transmembrane</keyword>